<dbReference type="InterPro" id="IPR002509">
    <property type="entry name" value="NODB_dom"/>
</dbReference>
<reference evidence="6" key="1">
    <citation type="submission" date="2020-10" db="EMBL/GenBank/DDBJ databases">
        <title>ChiBAC.</title>
        <authorList>
            <person name="Zenner C."/>
            <person name="Hitch T.C.A."/>
            <person name="Clavel T."/>
        </authorList>
    </citation>
    <scope>NUCLEOTIDE SEQUENCE</scope>
    <source>
        <strain evidence="6">DSM 107454</strain>
    </source>
</reference>
<dbReference type="Pfam" id="PF13385">
    <property type="entry name" value="Laminin_G_3"/>
    <property type="match status" value="1"/>
</dbReference>
<evidence type="ECO:0000256" key="1">
    <source>
        <dbReference type="ARBA" id="ARBA00022723"/>
    </source>
</evidence>
<dbReference type="SUPFAM" id="SSF49899">
    <property type="entry name" value="Concanavalin A-like lectins/glucanases"/>
    <property type="match status" value="1"/>
</dbReference>
<dbReference type="Gene3D" id="2.60.120.200">
    <property type="match status" value="1"/>
</dbReference>
<dbReference type="Pfam" id="PF01522">
    <property type="entry name" value="Polysacc_deac_1"/>
    <property type="match status" value="1"/>
</dbReference>
<keyword evidence="3" id="KW-0378">Hydrolase</keyword>
<gene>
    <name evidence="6" type="ORF">INF28_08105</name>
</gene>
<dbReference type="SUPFAM" id="SSF88713">
    <property type="entry name" value="Glycoside hydrolase/deacetylase"/>
    <property type="match status" value="1"/>
</dbReference>
<dbReference type="Proteomes" id="UP000806542">
    <property type="component" value="Unassembled WGS sequence"/>
</dbReference>
<dbReference type="InterPro" id="IPR011330">
    <property type="entry name" value="Glyco_hydro/deAcase_b/a-brl"/>
</dbReference>
<dbReference type="PANTHER" id="PTHR10587">
    <property type="entry name" value="GLYCOSYL TRANSFERASE-RELATED"/>
    <property type="match status" value="1"/>
</dbReference>
<feature type="domain" description="NodB homology" evidence="5">
    <location>
        <begin position="1194"/>
        <end position="1461"/>
    </location>
</feature>
<evidence type="ECO:0000313" key="7">
    <source>
        <dbReference type="Proteomes" id="UP000806542"/>
    </source>
</evidence>
<dbReference type="CDD" id="cd10967">
    <property type="entry name" value="CE4_GLA_like_6s"/>
    <property type="match status" value="1"/>
</dbReference>
<evidence type="ECO:0000259" key="5">
    <source>
        <dbReference type="PROSITE" id="PS51677"/>
    </source>
</evidence>
<dbReference type="InterPro" id="IPR032812">
    <property type="entry name" value="SbsA_Ig"/>
</dbReference>
<dbReference type="GO" id="GO:0016810">
    <property type="term" value="F:hydrolase activity, acting on carbon-nitrogen (but not peptide) bonds"/>
    <property type="evidence" value="ECO:0007669"/>
    <property type="project" value="InterPro"/>
</dbReference>
<name>A0A9D5M494_9FIRM</name>
<dbReference type="GO" id="GO:0005975">
    <property type="term" value="P:carbohydrate metabolic process"/>
    <property type="evidence" value="ECO:0007669"/>
    <property type="project" value="InterPro"/>
</dbReference>
<dbReference type="GO" id="GO:0016020">
    <property type="term" value="C:membrane"/>
    <property type="evidence" value="ECO:0007669"/>
    <property type="project" value="TreeGrafter"/>
</dbReference>
<dbReference type="RefSeq" id="WP_226392976.1">
    <property type="nucleotide sequence ID" value="NZ_JADCKB010000015.1"/>
</dbReference>
<comment type="caution">
    <text evidence="6">The sequence shown here is derived from an EMBL/GenBank/DDBJ whole genome shotgun (WGS) entry which is preliminary data.</text>
</comment>
<dbReference type="Gene3D" id="3.20.20.370">
    <property type="entry name" value="Glycoside hydrolase/deacetylase"/>
    <property type="match status" value="1"/>
</dbReference>
<evidence type="ECO:0000256" key="4">
    <source>
        <dbReference type="SAM" id="SignalP"/>
    </source>
</evidence>
<proteinExistence type="predicted"/>
<keyword evidence="2 4" id="KW-0732">Signal</keyword>
<dbReference type="InterPro" id="IPR013320">
    <property type="entry name" value="ConA-like_dom_sf"/>
</dbReference>
<accession>A0A9D5M494</accession>
<sequence>MKKRVWWKKGLSGLISGCMLLSALQIGTVIPASAAVVTPEEQMKTFKTAADIDGNYSVSIVNDSYQEGEGESTSTAVQSWYQDTSRKVGIMGDGTSWRIDFDKGNRRAVTARYDVGYPKAVHSFTPGSKTILETKFFYEKDSHIVELFLPGTDGGGAWGSSKSLITIKAQNESNRTWLVQDVNGGELLSLDDPRYQTNGERDTAKIQADWINQWHHIYIELESLENHQIQYDVYHNGEKLNDTPIVFTVDTSAVEKNATGINRWINRINAWGSGYILLDDLGVQPVQELTLRNSTVIDGQIGADTKGPIVLDFNTLLDQNTLDSITLKTADDQVPEGLSKHFDGTDHSRVVLEWSGNLQEKTQYIIDYSKLTDIHNSIADGTITFTSGQKPTTETVTPFVEKRFDSQSDALNGTVEDGVLHMTLAGSGASMSNDLDFGEEIHDFDDSASATIMEYKLKAKSTGNVRAFFSGSDTNGQWWADVLSTDQGGFTHLLPNTNNNSVKDTNYAANQWYHIFIVSRGNTFDYYVDGMKMNESPIMFLATNQLRPVVDSGISGIKKLRYTFRVWGQDETWLDDMIVQKMAALQLQSSSLDSSINEVALNGQTVLLDFNTLLDEESLEQIKLYEGEIEKTGITVEIDDEDRTRAKVTIPDGTLDPESEYDIRYTGVKDIFGTAADGALHFKTAVRLTDANIKKAEPASGSMIELTEFAPVFEFDQRMDPATMTAENITLTAADAQAPASVSLAEAKMSNSNKTVQLRFQGNLLAGKEYTLTFGEGVKTEDGNYTVAQDSRSYTFKTVANVNSLINEFESLQAGRGGVYKLEGSFKLDTSSPETFDGDTSRVMLDTSYESSIIFDLGGSGDYSFDFFDISYNSNGKSTIYVSESADGIQFTEPIRMVVYPEANEFTNTATEVVPQRDASFVPGAGVTDLWTYSGVLQEGNRYLKITMKKTNPDSSWTPRLRNITLNYKTPGESSGMVSSSPTNGETAVNRGRMIQMNYDTPLYYGSVNANSFTVKANGVPIENVDVELRSDCKQVTLNLPIRMTGETVYTVEPNQVYDVYDNLVTQGLQFTTEPASVTLVKTALLDTEGNETSFGVGTLKPQFNLNNETTETQQVFLATAVYDGDVLEKIAVCKPQVAPGEQTVQFEETLSVTDAEGKTLKFLAWNDLAEMIPLPKATFGEVDNTYYPGFVRKAITLSYDDGPQYSDKTMIDYMNQYGVRGTFNLNATKFNGMSTTDIDSYVELYSHQEAANHTDTHPRLNEISLEEAQADILAGKQKIEDKLGTEVRGFAYPYSRAAGSLTELDIVEYLKETGHMYGRNSSTNGGSFAIPEDFQNWKFTCHHTDNNFEALQDQFYNLPDDGQLYLFSVWGHSWEFDQDVSAGRPEETWSTILVPFLQGVQAHKDEIWNPTNIEFYDYLQAQKTLEITEEYIYNPSNTDVYVKIDGQETVVPAGQWIYPE</sequence>
<evidence type="ECO:0000256" key="2">
    <source>
        <dbReference type="ARBA" id="ARBA00022729"/>
    </source>
</evidence>
<dbReference type="InterPro" id="IPR014755">
    <property type="entry name" value="Cu-Rt/internalin_Ig-like"/>
</dbReference>
<dbReference type="Pfam" id="PF13205">
    <property type="entry name" value="Big_5"/>
    <property type="match status" value="2"/>
</dbReference>
<dbReference type="GO" id="GO:0046872">
    <property type="term" value="F:metal ion binding"/>
    <property type="evidence" value="ECO:0007669"/>
    <property type="project" value="UniProtKB-KW"/>
</dbReference>
<feature type="chain" id="PRO_5038899335" evidence="4">
    <location>
        <begin position="35"/>
        <end position="1461"/>
    </location>
</feature>
<dbReference type="PANTHER" id="PTHR10587:SF133">
    <property type="entry name" value="CHITIN DEACETYLASE 1-RELATED"/>
    <property type="match status" value="1"/>
</dbReference>
<dbReference type="Gene3D" id="2.60.40.1220">
    <property type="match status" value="1"/>
</dbReference>
<feature type="signal peptide" evidence="4">
    <location>
        <begin position="1"/>
        <end position="34"/>
    </location>
</feature>
<protein>
    <submittedName>
        <fullName evidence="6">Ig-like domain-containing protein</fullName>
    </submittedName>
</protein>
<evidence type="ECO:0000313" key="6">
    <source>
        <dbReference type="EMBL" id="MBE5040424.1"/>
    </source>
</evidence>
<evidence type="ECO:0000256" key="3">
    <source>
        <dbReference type="ARBA" id="ARBA00022801"/>
    </source>
</evidence>
<organism evidence="6 7">
    <name type="scientific">Ructibacterium gallinarum</name>
    <dbReference type="NCBI Taxonomy" id="2779355"/>
    <lineage>
        <taxon>Bacteria</taxon>
        <taxon>Bacillati</taxon>
        <taxon>Bacillota</taxon>
        <taxon>Clostridia</taxon>
        <taxon>Eubacteriales</taxon>
        <taxon>Oscillospiraceae</taxon>
        <taxon>Ructibacterium</taxon>
    </lineage>
</organism>
<dbReference type="InterPro" id="IPR050248">
    <property type="entry name" value="Polysacc_deacetylase_ArnD"/>
</dbReference>
<keyword evidence="1" id="KW-0479">Metal-binding</keyword>
<dbReference type="EMBL" id="JADCKB010000015">
    <property type="protein sequence ID" value="MBE5040424.1"/>
    <property type="molecule type" value="Genomic_DNA"/>
</dbReference>
<keyword evidence="7" id="KW-1185">Reference proteome</keyword>
<dbReference type="PROSITE" id="PS51677">
    <property type="entry name" value="NODB"/>
    <property type="match status" value="1"/>
</dbReference>